<dbReference type="Proteomes" id="UP000076603">
    <property type="component" value="Unassembled WGS sequence"/>
</dbReference>
<evidence type="ECO:0000256" key="8">
    <source>
        <dbReference type="RuleBase" id="RU363032"/>
    </source>
</evidence>
<evidence type="ECO:0000256" key="7">
    <source>
        <dbReference type="ARBA" id="ARBA00023136"/>
    </source>
</evidence>
<dbReference type="CDD" id="cd06261">
    <property type="entry name" value="TM_PBP2"/>
    <property type="match status" value="1"/>
</dbReference>
<keyword evidence="4 8" id="KW-0812">Transmembrane</keyword>
<evidence type="ECO:0000256" key="5">
    <source>
        <dbReference type="ARBA" id="ARBA00022970"/>
    </source>
</evidence>
<dbReference type="NCBIfam" id="TIGR01726">
    <property type="entry name" value="HEQRo_perm_3TM"/>
    <property type="match status" value="1"/>
</dbReference>
<keyword evidence="11" id="KW-1185">Reference proteome</keyword>
<dbReference type="OrthoDB" id="9787841at2"/>
<reference evidence="10 11" key="1">
    <citation type="submission" date="2016-04" db="EMBL/GenBank/DDBJ databases">
        <title>Genome sequence of Clostridium magnum DSM 2767.</title>
        <authorList>
            <person name="Poehlein A."/>
            <person name="Uhlig R."/>
            <person name="Fischer R."/>
            <person name="Bahl H."/>
            <person name="Daniel R."/>
        </authorList>
    </citation>
    <scope>NUCLEOTIDE SEQUENCE [LARGE SCALE GENOMIC DNA]</scope>
    <source>
        <strain evidence="10 11">DSM 2767</strain>
    </source>
</reference>
<dbReference type="GO" id="GO:0006865">
    <property type="term" value="P:amino acid transport"/>
    <property type="evidence" value="ECO:0007669"/>
    <property type="project" value="UniProtKB-KW"/>
</dbReference>
<gene>
    <name evidence="10" type="primary">yecS</name>
    <name evidence="10" type="ORF">CLMAG_50670</name>
</gene>
<dbReference type="RefSeq" id="WP_066628654.1">
    <property type="nucleotide sequence ID" value="NZ_FQXL01000007.1"/>
</dbReference>
<dbReference type="SUPFAM" id="SSF161098">
    <property type="entry name" value="MetI-like"/>
    <property type="match status" value="1"/>
</dbReference>
<dbReference type="PANTHER" id="PTHR30614:SF0">
    <property type="entry name" value="L-CYSTINE TRANSPORT SYSTEM PERMEASE PROTEIN TCYL"/>
    <property type="match status" value="1"/>
</dbReference>
<feature type="domain" description="ABC transmembrane type-1" evidence="9">
    <location>
        <begin position="17"/>
        <end position="205"/>
    </location>
</feature>
<feature type="transmembrane region" description="Helical" evidence="8">
    <location>
        <begin position="23"/>
        <end position="43"/>
    </location>
</feature>
<dbReference type="Gene3D" id="1.10.3720.10">
    <property type="entry name" value="MetI-like"/>
    <property type="match status" value="1"/>
</dbReference>
<protein>
    <submittedName>
        <fullName evidence="10">Inner membrane amino-acid ABC transporter permease protein YecS</fullName>
    </submittedName>
</protein>
<dbReference type="InterPro" id="IPR035906">
    <property type="entry name" value="MetI-like_sf"/>
</dbReference>
<organism evidence="10 11">
    <name type="scientific">Clostridium magnum DSM 2767</name>
    <dbReference type="NCBI Taxonomy" id="1121326"/>
    <lineage>
        <taxon>Bacteria</taxon>
        <taxon>Bacillati</taxon>
        <taxon>Bacillota</taxon>
        <taxon>Clostridia</taxon>
        <taxon>Eubacteriales</taxon>
        <taxon>Clostridiaceae</taxon>
        <taxon>Clostridium</taxon>
    </lineage>
</organism>
<dbReference type="InterPro" id="IPR000515">
    <property type="entry name" value="MetI-like"/>
</dbReference>
<keyword evidence="3" id="KW-1003">Cell membrane</keyword>
<comment type="caution">
    <text evidence="10">The sequence shown here is derived from an EMBL/GenBank/DDBJ whole genome shotgun (WGS) entry which is preliminary data.</text>
</comment>
<evidence type="ECO:0000256" key="2">
    <source>
        <dbReference type="ARBA" id="ARBA00022448"/>
    </source>
</evidence>
<feature type="transmembrane region" description="Helical" evidence="8">
    <location>
        <begin position="184"/>
        <end position="205"/>
    </location>
</feature>
<dbReference type="GO" id="GO:0022857">
    <property type="term" value="F:transmembrane transporter activity"/>
    <property type="evidence" value="ECO:0007669"/>
    <property type="project" value="InterPro"/>
</dbReference>
<dbReference type="InterPro" id="IPR043429">
    <property type="entry name" value="ArtM/GltK/GlnP/TcyL/YhdX-like"/>
</dbReference>
<evidence type="ECO:0000259" key="9">
    <source>
        <dbReference type="PROSITE" id="PS50928"/>
    </source>
</evidence>
<comment type="similarity">
    <text evidence="8">Belongs to the binding-protein-dependent transport system permease family.</text>
</comment>
<evidence type="ECO:0000256" key="6">
    <source>
        <dbReference type="ARBA" id="ARBA00022989"/>
    </source>
</evidence>
<keyword evidence="6 8" id="KW-1133">Transmembrane helix</keyword>
<keyword evidence="2 8" id="KW-0813">Transport</keyword>
<dbReference type="STRING" id="1121326.CLMAG_50670"/>
<evidence type="ECO:0000313" key="10">
    <source>
        <dbReference type="EMBL" id="KZL89567.1"/>
    </source>
</evidence>
<keyword evidence="7 8" id="KW-0472">Membrane</keyword>
<dbReference type="EMBL" id="LWAE01000008">
    <property type="protein sequence ID" value="KZL89567.1"/>
    <property type="molecule type" value="Genomic_DNA"/>
</dbReference>
<dbReference type="InterPro" id="IPR010065">
    <property type="entry name" value="AA_ABC_transptr_permease_3TM"/>
</dbReference>
<accession>A0A162R8E1</accession>
<dbReference type="PATRIC" id="fig|1121326.3.peg.5122"/>
<name>A0A162R8E1_9CLOT</name>
<sequence length="215" mass="23464">MDFNTLVGIVPILLKASIMTLKLTFLSVVFGTIIGVIVAMIKISSNKFIASIGNFYTWIFRGTPLLLQLFVFYYGFPSVGITLTSMQAAIIGLSINSGAYMAEIIRSGILAIDKGQFEASKALGFTHYQTMKRIVLPQAFRIVIPPVGNEFIAMIKDTSLVSSIAMEELLRSAGLLVSASGNPIGPYFITACLYLLMTTVFTSIFSSIEKKLSIY</sequence>
<dbReference type="PROSITE" id="PS50928">
    <property type="entry name" value="ABC_TM1"/>
    <property type="match status" value="1"/>
</dbReference>
<evidence type="ECO:0000256" key="3">
    <source>
        <dbReference type="ARBA" id="ARBA00022475"/>
    </source>
</evidence>
<proteinExistence type="inferred from homology"/>
<dbReference type="FunFam" id="1.10.3720.10:FF:000006">
    <property type="entry name" value="Glutamate/aspartate ABC transporter, permease protein GltK"/>
    <property type="match status" value="1"/>
</dbReference>
<dbReference type="PANTHER" id="PTHR30614">
    <property type="entry name" value="MEMBRANE COMPONENT OF AMINO ACID ABC TRANSPORTER"/>
    <property type="match status" value="1"/>
</dbReference>
<keyword evidence="5" id="KW-0029">Amino-acid transport</keyword>
<evidence type="ECO:0000313" key="11">
    <source>
        <dbReference type="Proteomes" id="UP000076603"/>
    </source>
</evidence>
<dbReference type="Pfam" id="PF00528">
    <property type="entry name" value="BPD_transp_1"/>
    <property type="match status" value="1"/>
</dbReference>
<dbReference type="AlphaFoldDB" id="A0A162R8E1"/>
<dbReference type="GO" id="GO:0043190">
    <property type="term" value="C:ATP-binding cassette (ABC) transporter complex"/>
    <property type="evidence" value="ECO:0007669"/>
    <property type="project" value="InterPro"/>
</dbReference>
<evidence type="ECO:0000256" key="1">
    <source>
        <dbReference type="ARBA" id="ARBA00004651"/>
    </source>
</evidence>
<evidence type="ECO:0000256" key="4">
    <source>
        <dbReference type="ARBA" id="ARBA00022692"/>
    </source>
</evidence>
<comment type="subcellular location">
    <subcellularLocation>
        <location evidence="1 8">Cell membrane</location>
        <topology evidence="1 8">Multi-pass membrane protein</topology>
    </subcellularLocation>
</comment>